<dbReference type="Proteomes" id="UP000000428">
    <property type="component" value="Chromosome"/>
</dbReference>
<proteinExistence type="predicted"/>
<protein>
    <submittedName>
        <fullName evidence="1">Uncharacterized protein</fullName>
    </submittedName>
</protein>
<reference evidence="1 2" key="3">
    <citation type="journal article" date="2014" name="J. Ind. Microbiol. Biotechnol.">
        <title>Genome mining of the Streptomyces avermitilis genome and development of genome-minimized hosts for heterologous expression of biosynthetic gene clusters.</title>
        <authorList>
            <person name="Ikeda H."/>
            <person name="Shin-ya K."/>
            <person name="Omura S."/>
        </authorList>
    </citation>
    <scope>NUCLEOTIDE SEQUENCE [LARGE SCALE GENOMIC DNA]</scope>
    <source>
        <strain evidence="2">ATCC 31267 / DSM 46492 / JCM 5070 / NBRC 14893 / NCIMB 12804 / NRRL 8165 / MA-4680</strain>
    </source>
</reference>
<dbReference type="EMBL" id="BA000030">
    <property type="protein sequence ID" value="BAC67933.1"/>
    <property type="molecule type" value="Genomic_DNA"/>
</dbReference>
<evidence type="ECO:0000313" key="2">
    <source>
        <dbReference type="Proteomes" id="UP000000428"/>
    </source>
</evidence>
<sequence length="350" mass="38139">MPRGRPQDLAWRQFVRPAAVPEPVVLAAAYAARMTQEWTSAMSFSSFAPPSGGQDEAAPVDPREAVEAVAMRWQAFSSRGAQVGWASQESLRQAGVTGYGPLINRVVEIHGLMGSIGEQLALARAAEQDAQRHQRTAAIHDPRQAAVLEHSRRMAVRALCEMSTHFVLGAAHGLANLVLRTVLCHPAAAYEVNQAKRLKKAQGFPPGTDLKEAWLTFSPTGDVWSTLLPAAAEASGLTSLQDLVARLCLLQVDPRFSALEQRRGMDYHRHRPQSLDHTSPRAGLWSYDPVHKVSTMRMPGASADAERDEETVHRISADALECLGAALTDIEPLMGESLRSCHLSWIPVNA</sequence>
<reference evidence="1 2" key="2">
    <citation type="journal article" date="2003" name="Nat. Biotechnol.">
        <title>Complete genome sequence and comparative analysis of the industrial microorganism Streptomyces avermitilis.</title>
        <authorList>
            <person name="Ikeda H."/>
            <person name="Ishikawa J."/>
            <person name="Hanamoto A."/>
            <person name="Shinose M."/>
            <person name="Kikuchi H."/>
            <person name="Shiba T."/>
            <person name="Sakaki Y."/>
            <person name="Hattori M."/>
            <person name="Omura S."/>
        </authorList>
    </citation>
    <scope>NUCLEOTIDE SEQUENCE [LARGE SCALE GENOMIC DNA]</scope>
    <source>
        <strain evidence="2">ATCC 31267 / DSM 46492 / JCM 5070 / NBRC 14893 / NCIMB 12804 / NRRL 8165 / MA-4680</strain>
    </source>
</reference>
<gene>
    <name evidence="1" type="ORF">SAVERM_224</name>
</gene>
<dbReference type="HOGENOM" id="CLU_792049_0_0_11"/>
<organism evidence="1 2">
    <name type="scientific">Streptomyces avermitilis (strain ATCC 31267 / DSM 46492 / JCM 5070 / NBRC 14893 / NCIMB 12804 / NRRL 8165 / MA-4680)</name>
    <dbReference type="NCBI Taxonomy" id="227882"/>
    <lineage>
        <taxon>Bacteria</taxon>
        <taxon>Bacillati</taxon>
        <taxon>Actinomycetota</taxon>
        <taxon>Actinomycetes</taxon>
        <taxon>Kitasatosporales</taxon>
        <taxon>Streptomycetaceae</taxon>
        <taxon>Streptomyces</taxon>
    </lineage>
</organism>
<dbReference type="AlphaFoldDB" id="Q82RB9"/>
<dbReference type="KEGG" id="sma:SAVERM_224"/>
<keyword evidence="2" id="KW-1185">Reference proteome</keyword>
<reference evidence="1 2" key="1">
    <citation type="journal article" date="2001" name="Proc. Natl. Acad. Sci. U.S.A.">
        <title>Genome sequence of an industrial microorganism Streptomyces avermitilis: deducing the ability of producing secondary metabolites.</title>
        <authorList>
            <person name="Omura S."/>
            <person name="Ikeda H."/>
            <person name="Ishikawa J."/>
            <person name="Hanamoto A."/>
            <person name="Takahashi C."/>
            <person name="Shinose M."/>
            <person name="Takahashi Y."/>
            <person name="Horikawa H."/>
            <person name="Nakazawa H."/>
            <person name="Osonoe T."/>
            <person name="Kikuchi H."/>
            <person name="Shiba T."/>
            <person name="Sakaki Y."/>
            <person name="Hattori M."/>
        </authorList>
    </citation>
    <scope>NUCLEOTIDE SEQUENCE [LARGE SCALE GENOMIC DNA]</scope>
    <source>
        <strain evidence="2">ATCC 31267 / DSM 46492 / JCM 5070 / NBRC 14893 / NCIMB 12804 / NRRL 8165 / MA-4680</strain>
    </source>
</reference>
<evidence type="ECO:0000313" key="1">
    <source>
        <dbReference type="EMBL" id="BAC67933.1"/>
    </source>
</evidence>
<dbReference type="eggNOG" id="ENOG50326KB">
    <property type="taxonomic scope" value="Bacteria"/>
</dbReference>
<accession>Q82RB9</accession>
<name>Q82RB9_STRAW</name>